<organism evidence="1 2">
    <name type="scientific">Trichinella pseudospiralis</name>
    <name type="common">Parasitic roundworm</name>
    <dbReference type="NCBI Taxonomy" id="6337"/>
    <lineage>
        <taxon>Eukaryota</taxon>
        <taxon>Metazoa</taxon>
        <taxon>Ecdysozoa</taxon>
        <taxon>Nematoda</taxon>
        <taxon>Enoplea</taxon>
        <taxon>Dorylaimia</taxon>
        <taxon>Trichinellida</taxon>
        <taxon>Trichinellidae</taxon>
        <taxon>Trichinella</taxon>
    </lineage>
</organism>
<accession>A0A0V1DM05</accession>
<dbReference type="OrthoDB" id="10295036at2759"/>
<reference evidence="1 2" key="1">
    <citation type="submission" date="2015-01" db="EMBL/GenBank/DDBJ databases">
        <title>Evolution of Trichinella species and genotypes.</title>
        <authorList>
            <person name="Korhonen P.K."/>
            <person name="Edoardo P."/>
            <person name="Giuseppe L.R."/>
            <person name="Gasser R.B."/>
        </authorList>
    </citation>
    <scope>NUCLEOTIDE SEQUENCE [LARGE SCALE GENOMIC DNA]</scope>
    <source>
        <strain evidence="1">ISS470</strain>
    </source>
</reference>
<evidence type="ECO:0000313" key="2">
    <source>
        <dbReference type="Proteomes" id="UP000054995"/>
    </source>
</evidence>
<evidence type="ECO:0000313" key="1">
    <source>
        <dbReference type="EMBL" id="KRY62484.1"/>
    </source>
</evidence>
<keyword evidence="2" id="KW-1185">Reference proteome</keyword>
<comment type="caution">
    <text evidence="1">The sequence shown here is derived from an EMBL/GenBank/DDBJ whole genome shotgun (WGS) entry which is preliminary data.</text>
</comment>
<protein>
    <submittedName>
        <fullName evidence="1">Uncharacterized protein</fullName>
    </submittedName>
</protein>
<dbReference type="EMBL" id="JYDT01003343">
    <property type="protein sequence ID" value="KRY62484.1"/>
    <property type="molecule type" value="Genomic_DNA"/>
</dbReference>
<proteinExistence type="predicted"/>
<feature type="non-terminal residue" evidence="1">
    <location>
        <position position="32"/>
    </location>
</feature>
<dbReference type="Proteomes" id="UP000054995">
    <property type="component" value="Unassembled WGS sequence"/>
</dbReference>
<dbReference type="AlphaFoldDB" id="A0A0V1DM05"/>
<sequence length="32" mass="3581">MALWDINERRGPWSCEGSMPQCRGMPGQGSRS</sequence>
<name>A0A0V1DM05_TRIPS</name>
<gene>
    <name evidence="1" type="ORF">T4D_1741</name>
</gene>